<dbReference type="InterPro" id="IPR025878">
    <property type="entry name" value="Acyl-CoA_dh-like_C_dom"/>
</dbReference>
<dbReference type="InterPro" id="IPR046373">
    <property type="entry name" value="Acyl-CoA_Oxase/DH_mid-dom_sf"/>
</dbReference>
<evidence type="ECO:0000256" key="10">
    <source>
        <dbReference type="RuleBase" id="RU362125"/>
    </source>
</evidence>
<dbReference type="Pfam" id="PF12806">
    <property type="entry name" value="Acyl-CoA_dh_C"/>
    <property type="match status" value="1"/>
</dbReference>
<dbReference type="Pfam" id="PF02770">
    <property type="entry name" value="Acyl-CoA_dh_M"/>
    <property type="match status" value="1"/>
</dbReference>
<dbReference type="Pfam" id="PF00441">
    <property type="entry name" value="Acyl-CoA_dh_1"/>
    <property type="match status" value="1"/>
</dbReference>
<name>A0A1W6N316_9PROT</name>
<reference evidence="15 16" key="1">
    <citation type="submission" date="2014-06" db="EMBL/GenBank/DDBJ databases">
        <title>The genome of the endonuclear symbiont Nucleicultrix amoebiphila.</title>
        <authorList>
            <person name="Schulz F."/>
            <person name="Horn M."/>
        </authorList>
    </citation>
    <scope>NUCLEOTIDE SEQUENCE [LARGE SCALE GENOMIC DNA]</scope>
    <source>
        <strain evidence="15 16">FS5</strain>
    </source>
</reference>
<accession>A0A1W6N316</accession>
<dbReference type="InterPro" id="IPR013786">
    <property type="entry name" value="AcylCoA_DH/ox_N"/>
</dbReference>
<dbReference type="InterPro" id="IPR009075">
    <property type="entry name" value="AcylCo_DH/oxidase_C"/>
</dbReference>
<organism evidence="15 16">
    <name type="scientific">Candidatus Nucleicultrix amoebiphila FS5</name>
    <dbReference type="NCBI Taxonomy" id="1414854"/>
    <lineage>
        <taxon>Bacteria</taxon>
        <taxon>Pseudomonadati</taxon>
        <taxon>Pseudomonadota</taxon>
        <taxon>Alphaproteobacteria</taxon>
        <taxon>Holosporales</taxon>
        <taxon>Candidatus Nucleicultricaceae</taxon>
        <taxon>Candidatus Nucleicultrix</taxon>
    </lineage>
</organism>
<dbReference type="InterPro" id="IPR009100">
    <property type="entry name" value="AcylCoA_DH/oxidase_NM_dom_sf"/>
</dbReference>
<evidence type="ECO:0000256" key="2">
    <source>
        <dbReference type="ARBA" id="ARBA00009347"/>
    </source>
</evidence>
<evidence type="ECO:0000259" key="14">
    <source>
        <dbReference type="Pfam" id="PF12806"/>
    </source>
</evidence>
<dbReference type="Gene3D" id="2.40.110.10">
    <property type="entry name" value="Butyryl-CoA Dehydrogenase, subunit A, domain 2"/>
    <property type="match status" value="1"/>
</dbReference>
<feature type="domain" description="Acetyl-CoA dehydrogenase-like C-terminal" evidence="14">
    <location>
        <begin position="466"/>
        <end position="589"/>
    </location>
</feature>
<comment type="cofactor">
    <cofactor evidence="1 10">
        <name>FAD</name>
        <dbReference type="ChEBI" id="CHEBI:57692"/>
    </cofactor>
</comment>
<evidence type="ECO:0000256" key="7">
    <source>
        <dbReference type="ARBA" id="ARBA00058683"/>
    </source>
</evidence>
<dbReference type="PANTHER" id="PTHR42803:SF1">
    <property type="entry name" value="BROAD-SPECIFICITY LINEAR ACYL-COA DEHYDROGENASE FADE5"/>
    <property type="match status" value="1"/>
</dbReference>
<dbReference type="SUPFAM" id="SSF56645">
    <property type="entry name" value="Acyl-CoA dehydrogenase NM domain-like"/>
    <property type="match status" value="1"/>
</dbReference>
<dbReference type="InterPro" id="IPR052166">
    <property type="entry name" value="Diverse_Acyl-CoA_DH"/>
</dbReference>
<evidence type="ECO:0000256" key="9">
    <source>
        <dbReference type="ARBA" id="ARBA00069043"/>
    </source>
</evidence>
<dbReference type="Pfam" id="PF02771">
    <property type="entry name" value="Acyl-CoA_dh_N"/>
    <property type="match status" value="1"/>
</dbReference>
<dbReference type="OrthoDB" id="5510711at2"/>
<dbReference type="InterPro" id="IPR006091">
    <property type="entry name" value="Acyl-CoA_Oxase/DH_mid-dom"/>
</dbReference>
<proteinExistence type="inferred from homology"/>
<evidence type="ECO:0000256" key="8">
    <source>
        <dbReference type="ARBA" id="ARBA00066694"/>
    </source>
</evidence>
<evidence type="ECO:0000259" key="13">
    <source>
        <dbReference type="Pfam" id="PF02771"/>
    </source>
</evidence>
<evidence type="ECO:0000256" key="5">
    <source>
        <dbReference type="ARBA" id="ARBA00023002"/>
    </source>
</evidence>
<evidence type="ECO:0000256" key="6">
    <source>
        <dbReference type="ARBA" id="ARBA00051388"/>
    </source>
</evidence>
<dbReference type="GO" id="GO:0050660">
    <property type="term" value="F:flavin adenine dinucleotide binding"/>
    <property type="evidence" value="ECO:0007669"/>
    <property type="project" value="InterPro"/>
</dbReference>
<comment type="similarity">
    <text evidence="2 10">Belongs to the acyl-CoA dehydrogenase family.</text>
</comment>
<feature type="domain" description="Acyl-CoA dehydrogenase/oxidase C-terminal" evidence="11">
    <location>
        <begin position="281"/>
        <end position="450"/>
    </location>
</feature>
<dbReference type="KEGG" id="naf:GQ61_01385"/>
<feature type="domain" description="Acyl-CoA oxidase/dehydrogenase middle" evidence="12">
    <location>
        <begin position="162"/>
        <end position="270"/>
    </location>
</feature>
<dbReference type="AlphaFoldDB" id="A0A1W6N316"/>
<evidence type="ECO:0000256" key="1">
    <source>
        <dbReference type="ARBA" id="ARBA00001974"/>
    </source>
</evidence>
<dbReference type="InterPro" id="IPR037069">
    <property type="entry name" value="AcylCoA_DH/ox_N_sf"/>
</dbReference>
<keyword evidence="5 10" id="KW-0560">Oxidoreductase</keyword>
<dbReference type="FunFam" id="2.40.110.10:FF:000031">
    <property type="entry name" value="Acyl-CoA dehydrogenase, putative"/>
    <property type="match status" value="1"/>
</dbReference>
<evidence type="ECO:0000313" key="15">
    <source>
        <dbReference type="EMBL" id="ARN84213.1"/>
    </source>
</evidence>
<keyword evidence="16" id="KW-1185">Reference proteome</keyword>
<dbReference type="RefSeq" id="WP_085783578.1">
    <property type="nucleotide sequence ID" value="NZ_CP008743.1"/>
</dbReference>
<dbReference type="Gene3D" id="1.20.140.10">
    <property type="entry name" value="Butyryl-CoA Dehydrogenase, subunit A, domain 3"/>
    <property type="match status" value="1"/>
</dbReference>
<dbReference type="STRING" id="1414854.GQ61_01385"/>
<feature type="domain" description="Acyl-CoA dehydrogenase/oxidase N-terminal" evidence="13">
    <location>
        <begin position="40"/>
        <end position="157"/>
    </location>
</feature>
<comment type="function">
    <text evidence="7">Involved in the assimilation of dimethylsulphoniopropionate (DMSP), an important compound in the fixation of carbon in marine phytoplankton, by mediating the conversion of 3-(methylthio)propanoyl-CoA (MMPA-CoA) to 3-(methylthio)acryloyl-CoA (MTA-CoA).</text>
</comment>
<dbReference type="EC" id="1.3.99.41" evidence="8"/>
<protein>
    <recommendedName>
        <fullName evidence="9">3-methylmercaptopropionyl-CoA dehydrogenase</fullName>
        <ecNumber evidence="8">1.3.99.41</ecNumber>
    </recommendedName>
</protein>
<comment type="catalytic activity">
    <reaction evidence="6">
        <text>3-(methylsulfanyl)propanoyl-CoA + oxidized [electron-transfer flavoprotein] + H(+) = 3-(methylsulfanyl)acryloyl-CoA + reduced [electron-transfer flavoprotein]</text>
        <dbReference type="Rhea" id="RHEA:52612"/>
        <dbReference type="Rhea" id="RHEA-COMP:10685"/>
        <dbReference type="Rhea" id="RHEA-COMP:10686"/>
        <dbReference type="ChEBI" id="CHEBI:15378"/>
        <dbReference type="ChEBI" id="CHEBI:57692"/>
        <dbReference type="ChEBI" id="CHEBI:58307"/>
        <dbReference type="ChEBI" id="CHEBI:82815"/>
        <dbReference type="ChEBI" id="CHEBI:84994"/>
        <dbReference type="EC" id="1.3.99.41"/>
    </reaction>
    <physiologicalReaction direction="left-to-right" evidence="6">
        <dbReference type="Rhea" id="RHEA:52613"/>
    </physiologicalReaction>
</comment>
<dbReference type="Gene3D" id="1.10.540.10">
    <property type="entry name" value="Acyl-CoA dehydrogenase/oxidase, N-terminal domain"/>
    <property type="match status" value="1"/>
</dbReference>
<keyword evidence="4 10" id="KW-0274">FAD</keyword>
<keyword evidence="3 10" id="KW-0285">Flavoprotein</keyword>
<evidence type="ECO:0000256" key="4">
    <source>
        <dbReference type="ARBA" id="ARBA00022827"/>
    </source>
</evidence>
<gene>
    <name evidence="15" type="ORF">GQ61_01385</name>
</gene>
<dbReference type="EMBL" id="CP008743">
    <property type="protein sequence ID" value="ARN84213.1"/>
    <property type="molecule type" value="Genomic_DNA"/>
</dbReference>
<dbReference type="Proteomes" id="UP000237351">
    <property type="component" value="Chromosome"/>
</dbReference>
<dbReference type="PANTHER" id="PTHR42803">
    <property type="entry name" value="ACYL-COA DEHYDROGENASE"/>
    <property type="match status" value="1"/>
</dbReference>
<evidence type="ECO:0000313" key="16">
    <source>
        <dbReference type="Proteomes" id="UP000237351"/>
    </source>
</evidence>
<evidence type="ECO:0000256" key="3">
    <source>
        <dbReference type="ARBA" id="ARBA00022630"/>
    </source>
</evidence>
<evidence type="ECO:0000259" key="11">
    <source>
        <dbReference type="Pfam" id="PF00441"/>
    </source>
</evidence>
<dbReference type="GO" id="GO:0016627">
    <property type="term" value="F:oxidoreductase activity, acting on the CH-CH group of donors"/>
    <property type="evidence" value="ECO:0007669"/>
    <property type="project" value="InterPro"/>
</dbReference>
<evidence type="ECO:0000259" key="12">
    <source>
        <dbReference type="Pfam" id="PF02770"/>
    </source>
</evidence>
<dbReference type="SUPFAM" id="SSF47203">
    <property type="entry name" value="Acyl-CoA dehydrogenase C-terminal domain-like"/>
    <property type="match status" value="1"/>
</dbReference>
<dbReference type="InterPro" id="IPR036250">
    <property type="entry name" value="AcylCo_DH-like_C"/>
</dbReference>
<sequence>MPSYKAPIRDISFVLKELYGLEVLQKLKGGSEITDDLIDAILTEVGRFCENVLFPLNQTGDKEGCRYENGEVRTPKGFKEAYNSIVESGWASLSCETEWGGQGLPHTLNTVAEEMICAANIAFGLYPGLTRGAYALLSRHGSEELKKKFLPNMVKGKWSGTMCLTEAHCGTDLGMLRTKAVPDGAGAYKISGTKIFISSGEHDLTENILHFVIARAEGAPAGIKGISLFLVPKFIVKGDGSLGERNNVQCASIEHKMGIKGSATAVMNFDGAEGYLVGELNEGVNKMFTMMNLERLSVGNQGQGVADIAYQNALSYAKERLQGRALTGVKFPDKAADPIIVHPDVRRMLLTMKTYIESNRMLALWVAMEVDKSERSEDPEVRQIADDLVHLMTPIVKAFLTDVGFDMTNIALQVFGGHGYIQEHGMEQFVRDSRITQIYEGTNGIQALDLMGRKMPAHFGRYLRAFFHPVQQFIEGHQNTPELAEFMPLLAKAFGRLQQVTATIAQKGMSNPNEIGAAATDYLHLFAHVAVAYLWARAVLVAMPKVNSTESAFYQGKIDTARFFYQKLLPKTSSLFASIMAGSETLMKFKDESFGPF</sequence>